<organism evidence="3 4">
    <name type="scientific">Botrytis hyacinthi</name>
    <dbReference type="NCBI Taxonomy" id="278943"/>
    <lineage>
        <taxon>Eukaryota</taxon>
        <taxon>Fungi</taxon>
        <taxon>Dikarya</taxon>
        <taxon>Ascomycota</taxon>
        <taxon>Pezizomycotina</taxon>
        <taxon>Leotiomycetes</taxon>
        <taxon>Helotiales</taxon>
        <taxon>Sclerotiniaceae</taxon>
        <taxon>Botrytis</taxon>
    </lineage>
</organism>
<proteinExistence type="predicted"/>
<evidence type="ECO:0000313" key="4">
    <source>
        <dbReference type="Proteomes" id="UP000297814"/>
    </source>
</evidence>
<keyword evidence="2" id="KW-0472">Membrane</keyword>
<evidence type="ECO:0000313" key="3">
    <source>
        <dbReference type="EMBL" id="TGO34274.1"/>
    </source>
</evidence>
<feature type="compositionally biased region" description="Polar residues" evidence="1">
    <location>
        <begin position="1"/>
        <end position="11"/>
    </location>
</feature>
<gene>
    <name evidence="3" type="ORF">BHYA_0204g00020</name>
</gene>
<dbReference type="EMBL" id="PQXK01000204">
    <property type="protein sequence ID" value="TGO34274.1"/>
    <property type="molecule type" value="Genomic_DNA"/>
</dbReference>
<reference evidence="3 4" key="1">
    <citation type="submission" date="2017-12" db="EMBL/GenBank/DDBJ databases">
        <title>Comparative genomics of Botrytis spp.</title>
        <authorList>
            <person name="Valero-Jimenez C.A."/>
            <person name="Tapia P."/>
            <person name="Veloso J."/>
            <person name="Silva-Moreno E."/>
            <person name="Staats M."/>
            <person name="Valdes J.H."/>
            <person name="Van Kan J.A.L."/>
        </authorList>
    </citation>
    <scope>NUCLEOTIDE SEQUENCE [LARGE SCALE GENOMIC DNA]</scope>
    <source>
        <strain evidence="3 4">Bh0001</strain>
    </source>
</reference>
<protein>
    <submittedName>
        <fullName evidence="3">Uncharacterized protein</fullName>
    </submittedName>
</protein>
<feature type="transmembrane region" description="Helical" evidence="2">
    <location>
        <begin position="80"/>
        <end position="101"/>
    </location>
</feature>
<name>A0A4Z1GBF2_9HELO</name>
<keyword evidence="2" id="KW-0812">Transmembrane</keyword>
<sequence length="149" mass="16861">MPISYNNQPSMAQRHENEGTFSQSNPECNNLSQNSIDIQGAHQSICIDGPDVDVPFHSPDSHKIHRSRHYVKWGIAWQPLWFMISLVLCGYVLAIGHHLYISSLHKTAAGSPLRQQWAISRDRSSLRSALMDVAQTGFFLTQWAYDLLA</sequence>
<evidence type="ECO:0000256" key="1">
    <source>
        <dbReference type="SAM" id="MobiDB-lite"/>
    </source>
</evidence>
<accession>A0A4Z1GBF2</accession>
<keyword evidence="4" id="KW-1185">Reference proteome</keyword>
<dbReference type="AlphaFoldDB" id="A0A4Z1GBF2"/>
<feature type="region of interest" description="Disordered" evidence="1">
    <location>
        <begin position="1"/>
        <end position="26"/>
    </location>
</feature>
<dbReference type="Proteomes" id="UP000297814">
    <property type="component" value="Unassembled WGS sequence"/>
</dbReference>
<evidence type="ECO:0000256" key="2">
    <source>
        <dbReference type="SAM" id="Phobius"/>
    </source>
</evidence>
<keyword evidence="2" id="KW-1133">Transmembrane helix</keyword>
<comment type="caution">
    <text evidence="3">The sequence shown here is derived from an EMBL/GenBank/DDBJ whole genome shotgun (WGS) entry which is preliminary data.</text>
</comment>